<dbReference type="AlphaFoldDB" id="E3RZ85"/>
<sequence length="491" mass="55133">MPDLETPTVPPSPGLRATPPIIGAATSLPAPTLRIQRFPPPNAFRMKRIINEPDLAGCALCRRELSGVTDKQTIVHVNRCWQRLKNKAKVEKWFQKMEREEEMEESLRTTRVILSDSGRKSPSGTLRAPPSLSSSVREALFPPPEDVTKTICILCHSPLHHISTLDAFEHRLACLDALAPDTCPLCHDHFSVIWSKEFILWHLHACQNDCYTSPSAQEAWANLISASAGRRAVAVRLLKRTYGPRKNRSHHEQRHSFRDKRNLGKSGDAVVYSMPYTSLRRVEQIIPRSPFYSGVEIEVTTMRRVEIGSIDPMTVFLRHSFSVAKLPQQLARAKYSPEKVYKEIISAVDPKEVWSRLKFTAPPPPPPPPSSPPRSRLAAPAASEIAGQFRVGFLAKKERSVEAAAANVFPLFKDAESRATTKGRFARKFAALEDEEDEHLRPKLRRQSPAIIEPMTDADDAKTDDMEFMRSMDEFDALLNGLNRTSPSGNN</sequence>
<dbReference type="HOGENOM" id="CLU_555676_0_0_1"/>
<feature type="region of interest" description="Disordered" evidence="1">
    <location>
        <begin position="438"/>
        <end position="459"/>
    </location>
</feature>
<evidence type="ECO:0000313" key="3">
    <source>
        <dbReference type="Proteomes" id="UP000001067"/>
    </source>
</evidence>
<dbReference type="EMBL" id="GL536034">
    <property type="protein sequence ID" value="EFQ88976.1"/>
    <property type="molecule type" value="Genomic_DNA"/>
</dbReference>
<gene>
    <name evidence="2" type="ORF">PTT_14937</name>
</gene>
<evidence type="ECO:0000313" key="2">
    <source>
        <dbReference type="EMBL" id="EFQ88976.1"/>
    </source>
</evidence>
<name>E3RZ85_PYRTT</name>
<dbReference type="KEGG" id="pte:PTT_14937"/>
<feature type="compositionally biased region" description="Pro residues" evidence="1">
    <location>
        <begin position="361"/>
        <end position="372"/>
    </location>
</feature>
<accession>E3RZ85</accession>
<keyword evidence="3" id="KW-1185">Reference proteome</keyword>
<dbReference type="eggNOG" id="ENOG502T5XE">
    <property type="taxonomic scope" value="Eukaryota"/>
</dbReference>
<dbReference type="OrthoDB" id="3801233at2759"/>
<protein>
    <submittedName>
        <fullName evidence="2">Uncharacterized protein</fullName>
    </submittedName>
</protein>
<reference evidence="2 3" key="1">
    <citation type="journal article" date="2010" name="Genome Biol.">
        <title>A first genome assembly of the barley fungal pathogen Pyrenophora teres f. teres.</title>
        <authorList>
            <person name="Ellwood S.R."/>
            <person name="Liu Z."/>
            <person name="Syme R.A."/>
            <person name="Lai Z."/>
            <person name="Hane J.K."/>
            <person name="Keiper F."/>
            <person name="Moffat C.S."/>
            <person name="Oliver R.P."/>
            <person name="Friesen T.L."/>
        </authorList>
    </citation>
    <scope>NUCLEOTIDE SEQUENCE [LARGE SCALE GENOMIC DNA]</scope>
    <source>
        <strain evidence="2 3">0-1</strain>
    </source>
</reference>
<feature type="region of interest" description="Disordered" evidence="1">
    <location>
        <begin position="357"/>
        <end position="378"/>
    </location>
</feature>
<dbReference type="Proteomes" id="UP000001067">
    <property type="component" value="Unassembled WGS sequence"/>
</dbReference>
<organism evidence="3">
    <name type="scientific">Pyrenophora teres f. teres (strain 0-1)</name>
    <name type="common">Barley net blotch fungus</name>
    <name type="synonym">Drechslera teres f. teres</name>
    <dbReference type="NCBI Taxonomy" id="861557"/>
    <lineage>
        <taxon>Eukaryota</taxon>
        <taxon>Fungi</taxon>
        <taxon>Dikarya</taxon>
        <taxon>Ascomycota</taxon>
        <taxon>Pezizomycotina</taxon>
        <taxon>Dothideomycetes</taxon>
        <taxon>Pleosporomycetidae</taxon>
        <taxon>Pleosporales</taxon>
        <taxon>Pleosporineae</taxon>
        <taxon>Pleosporaceae</taxon>
        <taxon>Pyrenophora</taxon>
    </lineage>
</organism>
<evidence type="ECO:0000256" key="1">
    <source>
        <dbReference type="SAM" id="MobiDB-lite"/>
    </source>
</evidence>
<proteinExistence type="predicted"/>